<feature type="coiled-coil region" evidence="1">
    <location>
        <begin position="3"/>
        <end position="82"/>
    </location>
</feature>
<accession>A0ABN6N1B9</accession>
<dbReference type="EMBL" id="AP025592">
    <property type="protein sequence ID" value="BDG06986.1"/>
    <property type="molecule type" value="Genomic_DNA"/>
</dbReference>
<evidence type="ECO:0000256" key="1">
    <source>
        <dbReference type="SAM" id="Coils"/>
    </source>
</evidence>
<name>A0ABN6N1B9_9BACT</name>
<dbReference type="Proteomes" id="UP001162734">
    <property type="component" value="Chromosome"/>
</dbReference>
<organism evidence="2 3">
    <name type="scientific">Anaeromyxobacter paludicola</name>
    <dbReference type="NCBI Taxonomy" id="2918171"/>
    <lineage>
        <taxon>Bacteria</taxon>
        <taxon>Pseudomonadati</taxon>
        <taxon>Myxococcota</taxon>
        <taxon>Myxococcia</taxon>
        <taxon>Myxococcales</taxon>
        <taxon>Cystobacterineae</taxon>
        <taxon>Anaeromyxobacteraceae</taxon>
        <taxon>Anaeromyxobacter</taxon>
    </lineage>
</organism>
<protein>
    <submittedName>
        <fullName evidence="2">Uncharacterized protein</fullName>
    </submittedName>
</protein>
<reference evidence="3" key="1">
    <citation type="journal article" date="2022" name="Int. J. Syst. Evol. Microbiol.">
        <title>Anaeromyxobacter oryzae sp. nov., Anaeromyxobacter diazotrophicus sp. nov. and Anaeromyxobacter paludicola sp. nov., isolated from paddy soils.</title>
        <authorList>
            <person name="Itoh H."/>
            <person name="Xu Z."/>
            <person name="Mise K."/>
            <person name="Masuda Y."/>
            <person name="Ushijima N."/>
            <person name="Hayakawa C."/>
            <person name="Shiratori Y."/>
            <person name="Senoo K."/>
        </authorList>
    </citation>
    <scope>NUCLEOTIDE SEQUENCE [LARGE SCALE GENOMIC DNA]</scope>
    <source>
        <strain evidence="3">Red630</strain>
    </source>
</reference>
<evidence type="ECO:0000313" key="2">
    <source>
        <dbReference type="EMBL" id="BDG06986.1"/>
    </source>
</evidence>
<gene>
    <name evidence="2" type="ORF">AMPC_00990</name>
</gene>
<sequence length="236" mass="26000">MGMAEAEKDLDAARERVALRLREAESLEGEAVTARDELSKLDSLEEVTAKDQLLDANLRRRLRKLEQQLGEARASLSTAQEDVRLSSEALRRARVADLQERISADVTDLLQILEEAVAPRLIARLKAHTEMIAEANRLDPAESNGARRRGSPFARVDLDDLWSQLGAILKNRNRRTFERLPQAPPAVAWPPALPELRPSDGELVPLPGHAGFVVGVGRLPVEALGPREGGHAQTEE</sequence>
<evidence type="ECO:0000313" key="3">
    <source>
        <dbReference type="Proteomes" id="UP001162734"/>
    </source>
</evidence>
<keyword evidence="3" id="KW-1185">Reference proteome</keyword>
<keyword evidence="1" id="KW-0175">Coiled coil</keyword>
<proteinExistence type="predicted"/>